<dbReference type="InterPro" id="IPR036983">
    <property type="entry name" value="AIM24_sf"/>
</dbReference>
<evidence type="ECO:0000313" key="1">
    <source>
        <dbReference type="EMBL" id="SMB91142.1"/>
    </source>
</evidence>
<gene>
    <name evidence="1" type="ORF">SAMN00790413_01005</name>
</gene>
<dbReference type="Proteomes" id="UP000192582">
    <property type="component" value="Unassembled WGS sequence"/>
</dbReference>
<dbReference type="PANTHER" id="PTHR38074:SF1">
    <property type="entry name" value="ALTERED INHERITANCE OF MITOCHONDRIA PROTEIN 24, MITOCHONDRIAL"/>
    <property type="match status" value="1"/>
</dbReference>
<protein>
    <submittedName>
        <fullName evidence="1">Uncharacterized conserved protein, AIM24 family</fullName>
    </submittedName>
</protein>
<dbReference type="AlphaFoldDB" id="A0A1W1VCQ3"/>
<dbReference type="Pfam" id="PF01987">
    <property type="entry name" value="AIM24"/>
    <property type="match status" value="1"/>
</dbReference>
<reference evidence="1 2" key="1">
    <citation type="submission" date="2017-04" db="EMBL/GenBank/DDBJ databases">
        <authorList>
            <person name="Afonso C.L."/>
            <person name="Miller P.J."/>
            <person name="Scott M.A."/>
            <person name="Spackman E."/>
            <person name="Goraichik I."/>
            <person name="Dimitrov K.M."/>
            <person name="Suarez D.L."/>
            <person name="Swayne D.E."/>
        </authorList>
    </citation>
    <scope>NUCLEOTIDE SEQUENCE [LARGE SCALE GENOMIC DNA]</scope>
    <source>
        <strain evidence="1 2">KR-140</strain>
    </source>
</reference>
<accession>A0A1W1VCQ3</accession>
<dbReference type="Gene3D" id="3.60.160.10">
    <property type="entry name" value="Mitochondrial biogenesis AIM24"/>
    <property type="match status" value="1"/>
</dbReference>
<sequence length="259" mass="27669">MSYRIPISSETFRGLKAELYAICKVSNQLVQGPAGGTPSFREVYTDTGTRQIKFTLENDSVVLEPGILSYSHGRLQFEVMQQDPSRKAGFLKRAVQSAGTGESAFGTRVTGTGEVWTEPTRQHFIFATLEGGDSMLVDDKAYYAAQGTVKLSTHTHRNFQGAASGNGLVQPRLDGTGLFVIESPVSVHEIEVLDIRAGESVVIDGDMMLMYTASMNPTLSALGGGVRSGVRSGEGLVYTLTGPGQVFLTPTHISAGSLA</sequence>
<dbReference type="EMBL" id="FWWU01000009">
    <property type="protein sequence ID" value="SMB91142.1"/>
    <property type="molecule type" value="Genomic_DNA"/>
</dbReference>
<organism evidence="1 2">
    <name type="scientific">Deinococcus hopiensis KR-140</name>
    <dbReference type="NCBI Taxonomy" id="695939"/>
    <lineage>
        <taxon>Bacteria</taxon>
        <taxon>Thermotogati</taxon>
        <taxon>Deinococcota</taxon>
        <taxon>Deinococci</taxon>
        <taxon>Deinococcales</taxon>
        <taxon>Deinococcaceae</taxon>
        <taxon>Deinococcus</taxon>
    </lineage>
</organism>
<dbReference type="InterPro" id="IPR002838">
    <property type="entry name" value="AIM24"/>
</dbReference>
<dbReference type="InterPro" id="IPR016031">
    <property type="entry name" value="Trp_RNA-bd_attenuator-like_dom"/>
</dbReference>
<dbReference type="SUPFAM" id="SSF51219">
    <property type="entry name" value="TRAP-like"/>
    <property type="match status" value="1"/>
</dbReference>
<dbReference type="OrthoDB" id="9779518at2"/>
<evidence type="ECO:0000313" key="2">
    <source>
        <dbReference type="Proteomes" id="UP000192582"/>
    </source>
</evidence>
<dbReference type="RefSeq" id="WP_084048569.1">
    <property type="nucleotide sequence ID" value="NZ_FWWU01000009.1"/>
</dbReference>
<proteinExistence type="predicted"/>
<keyword evidence="2" id="KW-1185">Reference proteome</keyword>
<dbReference type="PANTHER" id="PTHR38074">
    <property type="entry name" value="ALTERED INHERITANCE OF MITOCHONDRIA PROTEIN 24, MITOCHONDRIAL"/>
    <property type="match status" value="1"/>
</dbReference>
<name>A0A1W1VCQ3_9DEIO</name>